<dbReference type="EMBL" id="PYWC01000089">
    <property type="protein sequence ID" value="PWW73037.1"/>
    <property type="molecule type" value="Genomic_DNA"/>
</dbReference>
<reference evidence="1 2" key="1">
    <citation type="submission" date="2018-03" db="EMBL/GenBank/DDBJ databases">
        <title>Genomes of Pezizomycetes fungi and the evolution of truffles.</title>
        <authorList>
            <person name="Murat C."/>
            <person name="Payen T."/>
            <person name="Noel B."/>
            <person name="Kuo A."/>
            <person name="Martin F.M."/>
        </authorList>
    </citation>
    <scope>NUCLEOTIDE SEQUENCE [LARGE SCALE GENOMIC DNA]</scope>
    <source>
        <strain evidence="1">091103-1</strain>
    </source>
</reference>
<name>A0A317SH25_9PEZI</name>
<dbReference type="Proteomes" id="UP000246991">
    <property type="component" value="Unassembled WGS sequence"/>
</dbReference>
<proteinExistence type="predicted"/>
<comment type="caution">
    <text evidence="1">The sequence shown here is derived from an EMBL/GenBank/DDBJ whole genome shotgun (WGS) entry which is preliminary data.</text>
</comment>
<sequence length="84" mass="9651">ILRPIENGPAGHLKPSNLELCVDREVSTVPRANMEASNLEHDPRCQDPRSGNWIYLLEEIFFKAMKRKDKDPRAEDMRAIAVIH</sequence>
<organism evidence="1 2">
    <name type="scientific">Tuber magnatum</name>
    <name type="common">white Piedmont truffle</name>
    <dbReference type="NCBI Taxonomy" id="42249"/>
    <lineage>
        <taxon>Eukaryota</taxon>
        <taxon>Fungi</taxon>
        <taxon>Dikarya</taxon>
        <taxon>Ascomycota</taxon>
        <taxon>Pezizomycotina</taxon>
        <taxon>Pezizomycetes</taxon>
        <taxon>Pezizales</taxon>
        <taxon>Tuberaceae</taxon>
        <taxon>Tuber</taxon>
    </lineage>
</organism>
<dbReference type="AlphaFoldDB" id="A0A317SH25"/>
<dbReference type="OrthoDB" id="4243at2759"/>
<evidence type="ECO:0000313" key="1">
    <source>
        <dbReference type="EMBL" id="PWW73037.1"/>
    </source>
</evidence>
<dbReference type="STRING" id="42249.A0A317SH25"/>
<accession>A0A317SH25</accession>
<feature type="non-terminal residue" evidence="1">
    <location>
        <position position="84"/>
    </location>
</feature>
<keyword evidence="2" id="KW-1185">Reference proteome</keyword>
<feature type="non-terminal residue" evidence="1">
    <location>
        <position position="1"/>
    </location>
</feature>
<evidence type="ECO:0000313" key="2">
    <source>
        <dbReference type="Proteomes" id="UP000246991"/>
    </source>
</evidence>
<protein>
    <submittedName>
        <fullName evidence="1">Uncharacterized protein</fullName>
    </submittedName>
</protein>
<gene>
    <name evidence="1" type="ORF">C7212DRAFT_334298</name>
</gene>